<proteinExistence type="predicted"/>
<dbReference type="InterPro" id="IPR006311">
    <property type="entry name" value="TAT_signal"/>
</dbReference>
<evidence type="ECO:0000313" key="3">
    <source>
        <dbReference type="EMBL" id="MEI4552160.1"/>
    </source>
</evidence>
<dbReference type="InterPro" id="IPR029052">
    <property type="entry name" value="Metallo-depent_PP-like"/>
</dbReference>
<evidence type="ECO:0000313" key="4">
    <source>
        <dbReference type="Proteomes" id="UP001382455"/>
    </source>
</evidence>
<dbReference type="Pfam" id="PF09423">
    <property type="entry name" value="PhoD"/>
    <property type="match status" value="1"/>
</dbReference>
<dbReference type="PROSITE" id="PS51257">
    <property type="entry name" value="PROKAR_LIPOPROTEIN"/>
    <property type="match status" value="1"/>
</dbReference>
<accession>A0ABU8EZI7</accession>
<dbReference type="Gene3D" id="2.60.40.380">
    <property type="entry name" value="Purple acid phosphatase-like, N-terminal"/>
    <property type="match status" value="1"/>
</dbReference>
<dbReference type="Proteomes" id="UP001382455">
    <property type="component" value="Unassembled WGS sequence"/>
</dbReference>
<dbReference type="PANTHER" id="PTHR43606">
    <property type="entry name" value="PHOSPHATASE, PUTATIVE (AFU_ORTHOLOGUE AFUA_6G08710)-RELATED"/>
    <property type="match status" value="1"/>
</dbReference>
<dbReference type="Pfam" id="PF16655">
    <property type="entry name" value="PhoD_N"/>
    <property type="match status" value="1"/>
</dbReference>
<dbReference type="InterPro" id="IPR038607">
    <property type="entry name" value="PhoD-like_sf"/>
</dbReference>
<dbReference type="InterPro" id="IPR032093">
    <property type="entry name" value="PhoD_N"/>
</dbReference>
<dbReference type="SUPFAM" id="SSF56300">
    <property type="entry name" value="Metallo-dependent phosphatases"/>
    <property type="match status" value="1"/>
</dbReference>
<keyword evidence="4" id="KW-1185">Reference proteome</keyword>
<protein>
    <submittedName>
        <fullName evidence="3">Alkaline phosphatase D family protein</fullName>
    </submittedName>
</protein>
<dbReference type="CDD" id="cd07389">
    <property type="entry name" value="MPP_PhoD"/>
    <property type="match status" value="1"/>
</dbReference>
<feature type="domain" description="Phospholipase D N-terminal" evidence="2">
    <location>
        <begin position="49"/>
        <end position="138"/>
    </location>
</feature>
<dbReference type="PANTHER" id="PTHR43606:SF2">
    <property type="entry name" value="ALKALINE PHOSPHATASE FAMILY PROTEIN (AFU_ORTHOLOGUE AFUA_5G03860)"/>
    <property type="match status" value="1"/>
</dbReference>
<dbReference type="PROSITE" id="PS51318">
    <property type="entry name" value="TAT"/>
    <property type="match status" value="1"/>
</dbReference>
<feature type="domain" description="PhoD-like phosphatase metallophosphatase" evidence="1">
    <location>
        <begin position="149"/>
        <end position="547"/>
    </location>
</feature>
<dbReference type="Gene3D" id="3.60.21.70">
    <property type="entry name" value="PhoD-like phosphatase"/>
    <property type="match status" value="1"/>
</dbReference>
<evidence type="ECO:0000259" key="1">
    <source>
        <dbReference type="Pfam" id="PF09423"/>
    </source>
</evidence>
<comment type="caution">
    <text evidence="3">The sequence shown here is derived from an EMBL/GenBank/DDBJ whole genome shotgun (WGS) entry which is preliminary data.</text>
</comment>
<name>A0ABU8EZI7_9GAMM</name>
<organism evidence="3 4">
    <name type="scientific">Pseudoalteromonas spongiae</name>
    <dbReference type="NCBI Taxonomy" id="298657"/>
    <lineage>
        <taxon>Bacteria</taxon>
        <taxon>Pseudomonadati</taxon>
        <taxon>Pseudomonadota</taxon>
        <taxon>Gammaproteobacteria</taxon>
        <taxon>Alteromonadales</taxon>
        <taxon>Pseudoalteromonadaceae</taxon>
        <taxon>Pseudoalteromonas</taxon>
    </lineage>
</organism>
<gene>
    <name evidence="3" type="ORF">WAE96_20950</name>
</gene>
<dbReference type="EMBL" id="JBAWKS010000002">
    <property type="protein sequence ID" value="MEI4552160.1"/>
    <property type="molecule type" value="Genomic_DNA"/>
</dbReference>
<evidence type="ECO:0000259" key="2">
    <source>
        <dbReference type="Pfam" id="PF16655"/>
    </source>
</evidence>
<dbReference type="RefSeq" id="WP_336436987.1">
    <property type="nucleotide sequence ID" value="NZ_JBAWKS010000002.1"/>
</dbReference>
<sequence length="570" mass="63421">MSHNFSRRNFLKASMYGLGAATIAMSLTGCNSDDDNKLAENDFAINFNHGVASGDPLSDAIILWTRVTPSGAPQGVNLTLQIADDENFDINRVQQSVVALASNDYTVKIDFAGLNAGSKYYYRFVTENEVSPTGQFKTLPQGSVDSVKFAVMSCANYPAGYFHAYAEAAKLTDIDAVLHLGDYIYEYGMGGYATENAQALGRELADDNAGEIITLEDYRKRYALYRSDTSLQQLHANSPFIAVWDDHEVANDSFKNGAENHNDGEGDFTARKLAALQAYFEWMPIRPYVKGQTESLYRQFEYGDLVSLYMLDTRHESRAKPLDYANYIDPVTGQIDSNRFILDLIEPTQKLIGTDQLIWLQDGMMNSNATWQVLGQQVLMNRMHIPAELLAELANPSAQTAQTLTELAQIKGRLLAGDPTLTEMEKARVTTVAPYNLDAWDGYPVERELILQTANEFNKNLIALAGDTHNAWGGQLKDGKGNVCGYEFATSSVSSPGLEYYLQLPEQMALQFAEALKLLVDDLEYANIHQRGFMTVTFTAEKAHSEWHLLSSVHQSDYQMSSQMTEVLAK</sequence>
<reference evidence="3 4" key="1">
    <citation type="submission" date="2023-12" db="EMBL/GenBank/DDBJ databases">
        <title>Friends and Foes: Symbiotic and Algicidal bacterial influence on Karenia brevis blooms.</title>
        <authorList>
            <person name="Fei C."/>
            <person name="Mohamed A.R."/>
            <person name="Booker A."/>
            <person name="Arshad M."/>
            <person name="Klass S."/>
            <person name="Ahn S."/>
            <person name="Gilbert P.M."/>
            <person name="Heil C.A."/>
            <person name="Martinez J.M."/>
            <person name="Amin S.A."/>
        </authorList>
    </citation>
    <scope>NUCLEOTIDE SEQUENCE [LARGE SCALE GENOMIC DNA]</scope>
    <source>
        <strain evidence="3 4">CE15</strain>
    </source>
</reference>
<dbReference type="InterPro" id="IPR018946">
    <property type="entry name" value="PhoD-like_MPP"/>
</dbReference>
<dbReference type="InterPro" id="IPR052900">
    <property type="entry name" value="Phospholipid_Metab_Enz"/>
</dbReference>